<protein>
    <submittedName>
        <fullName evidence="2">ShKT domain-containing protein</fullName>
    </submittedName>
</protein>
<reference evidence="2" key="1">
    <citation type="submission" date="2022-11" db="UniProtKB">
        <authorList>
            <consortium name="WormBaseParasite"/>
        </authorList>
    </citation>
    <scope>IDENTIFICATION</scope>
</reference>
<accession>A0AC35ER09</accession>
<evidence type="ECO:0000313" key="2">
    <source>
        <dbReference type="WBParaSite" id="PS1159_v2.g10114.t1"/>
    </source>
</evidence>
<organism evidence="1 2">
    <name type="scientific">Panagrolaimus sp. PS1159</name>
    <dbReference type="NCBI Taxonomy" id="55785"/>
    <lineage>
        <taxon>Eukaryota</taxon>
        <taxon>Metazoa</taxon>
        <taxon>Ecdysozoa</taxon>
        <taxon>Nematoda</taxon>
        <taxon>Chromadorea</taxon>
        <taxon>Rhabditida</taxon>
        <taxon>Tylenchina</taxon>
        <taxon>Panagrolaimomorpha</taxon>
        <taxon>Panagrolaimoidea</taxon>
        <taxon>Panagrolaimidae</taxon>
        <taxon>Panagrolaimus</taxon>
    </lineage>
</organism>
<sequence length="161" mass="17149">MNVTALPGCIGPCFDNSCPASFTCNTATQQCCSGQTTSTTSCRDLIGSKGYSDCPRLQYLCNNATYYDIMTQQCPRTCNRCNTFGSSTNNNNITSSSNCVDKVNARTGISDCPQLAYLCTNPAYLTIMTQQCPRTCGKCSSSNINSGVSSFASSLSNTLFG</sequence>
<dbReference type="WBParaSite" id="PS1159_v2.g10114.t1">
    <property type="protein sequence ID" value="PS1159_v2.g10114.t1"/>
    <property type="gene ID" value="PS1159_v2.g10114"/>
</dbReference>
<evidence type="ECO:0000313" key="1">
    <source>
        <dbReference type="Proteomes" id="UP000887580"/>
    </source>
</evidence>
<name>A0AC35ER09_9BILA</name>
<proteinExistence type="predicted"/>
<dbReference type="Proteomes" id="UP000887580">
    <property type="component" value="Unplaced"/>
</dbReference>